<dbReference type="GO" id="GO:0003676">
    <property type="term" value="F:nucleic acid binding"/>
    <property type="evidence" value="ECO:0007669"/>
    <property type="project" value="InterPro"/>
</dbReference>
<dbReference type="SUPFAM" id="SSF53098">
    <property type="entry name" value="Ribonuclease H-like"/>
    <property type="match status" value="1"/>
</dbReference>
<sequence length="222" mass="26244">MNYLSFDVGIQNLAYCELSPEKEIQQWGIININNSPQCDVKLRKQCEKNATYQITDTNLNVKYCCTAHSKKFPKKKKLNGNRDILELSKRCIEKLRELDLSSIKYVLIENQPALKNPVMKSIQMIIYTFFVIDGVMNPLLPMEHIHMVNARNKLKVYKGPYVICPYPDEKKNKYRINKYLSIKYTQHMIEQEEEKFKDLFENSKKKDDLADAYLQGIYWIEK</sequence>
<dbReference type="AlphaFoldDB" id="A0A6C0L0R4"/>
<dbReference type="InterPro" id="IPR036397">
    <property type="entry name" value="RNaseH_sf"/>
</dbReference>
<name>A0A6C0L0R4_9ZZZZ</name>
<reference evidence="1" key="1">
    <citation type="journal article" date="2020" name="Nature">
        <title>Giant virus diversity and host interactions through global metagenomics.</title>
        <authorList>
            <person name="Schulz F."/>
            <person name="Roux S."/>
            <person name="Paez-Espino D."/>
            <person name="Jungbluth S."/>
            <person name="Walsh D.A."/>
            <person name="Denef V.J."/>
            <person name="McMahon K.D."/>
            <person name="Konstantinidis K.T."/>
            <person name="Eloe-Fadrosh E.A."/>
            <person name="Kyrpides N.C."/>
            <person name="Woyke T."/>
        </authorList>
    </citation>
    <scope>NUCLEOTIDE SEQUENCE</scope>
    <source>
        <strain evidence="1">GVMAG-S-ERX555907-94</strain>
    </source>
</reference>
<evidence type="ECO:0000313" key="1">
    <source>
        <dbReference type="EMBL" id="QHU23419.1"/>
    </source>
</evidence>
<proteinExistence type="predicted"/>
<dbReference type="EMBL" id="MN741028">
    <property type="protein sequence ID" value="QHU23419.1"/>
    <property type="molecule type" value="Genomic_DNA"/>
</dbReference>
<dbReference type="Gene3D" id="3.30.420.10">
    <property type="entry name" value="Ribonuclease H-like superfamily/Ribonuclease H"/>
    <property type="match status" value="1"/>
</dbReference>
<protein>
    <submittedName>
        <fullName evidence="1">Uncharacterized protein</fullName>
    </submittedName>
</protein>
<organism evidence="1">
    <name type="scientific">viral metagenome</name>
    <dbReference type="NCBI Taxonomy" id="1070528"/>
    <lineage>
        <taxon>unclassified sequences</taxon>
        <taxon>metagenomes</taxon>
        <taxon>organismal metagenomes</taxon>
    </lineage>
</organism>
<dbReference type="InterPro" id="IPR012337">
    <property type="entry name" value="RNaseH-like_sf"/>
</dbReference>
<accession>A0A6C0L0R4</accession>